<feature type="transmembrane region" description="Helical" evidence="6">
    <location>
        <begin position="480"/>
        <end position="499"/>
    </location>
</feature>
<dbReference type="STRING" id="1214573.A0A0G2FQ21"/>
<dbReference type="PANTHER" id="PTHR23502:SF34">
    <property type="entry name" value="PROTEIN HOL1"/>
    <property type="match status" value="1"/>
</dbReference>
<dbReference type="InterPro" id="IPR036259">
    <property type="entry name" value="MFS_trans_sf"/>
</dbReference>
<feature type="transmembrane region" description="Helical" evidence="6">
    <location>
        <begin position="173"/>
        <end position="196"/>
    </location>
</feature>
<keyword evidence="2 6" id="KW-0812">Transmembrane</keyword>
<feature type="transmembrane region" description="Helical" evidence="6">
    <location>
        <begin position="372"/>
        <end position="396"/>
    </location>
</feature>
<evidence type="ECO:0000256" key="2">
    <source>
        <dbReference type="ARBA" id="ARBA00022692"/>
    </source>
</evidence>
<evidence type="ECO:0000256" key="3">
    <source>
        <dbReference type="ARBA" id="ARBA00022989"/>
    </source>
</evidence>
<feature type="region of interest" description="Disordered" evidence="5">
    <location>
        <begin position="1"/>
        <end position="21"/>
    </location>
</feature>
<dbReference type="Gene3D" id="1.20.1250.20">
    <property type="entry name" value="MFS general substrate transporter like domains"/>
    <property type="match status" value="1"/>
</dbReference>
<evidence type="ECO:0000256" key="1">
    <source>
        <dbReference type="ARBA" id="ARBA00004141"/>
    </source>
</evidence>
<feature type="transmembrane region" description="Helical" evidence="6">
    <location>
        <begin position="144"/>
        <end position="161"/>
    </location>
</feature>
<feature type="transmembrane region" description="Helical" evidence="6">
    <location>
        <begin position="114"/>
        <end position="132"/>
    </location>
</feature>
<keyword evidence="4 6" id="KW-0472">Membrane</keyword>
<feature type="transmembrane region" description="Helical" evidence="6">
    <location>
        <begin position="511"/>
        <end position="532"/>
    </location>
</feature>
<feature type="transmembrane region" description="Helical" evidence="6">
    <location>
        <begin position="203"/>
        <end position="226"/>
    </location>
</feature>
<evidence type="ECO:0000313" key="8">
    <source>
        <dbReference type="EMBL" id="KKY36121.1"/>
    </source>
</evidence>
<dbReference type="SUPFAM" id="SSF103473">
    <property type="entry name" value="MFS general substrate transporter"/>
    <property type="match status" value="1"/>
</dbReference>
<proteinExistence type="predicted"/>
<reference evidence="8 9" key="1">
    <citation type="submission" date="2015-05" db="EMBL/GenBank/DDBJ databases">
        <title>Distinctive expansion of gene families associated with plant cell wall degradation and secondary metabolism in the genomes of grapevine trunk pathogens.</title>
        <authorList>
            <person name="Lawrence D.P."/>
            <person name="Travadon R."/>
            <person name="Rolshausen P.E."/>
            <person name="Baumgartner K."/>
        </authorList>
    </citation>
    <scope>NUCLEOTIDE SEQUENCE [LARGE SCALE GENOMIC DNA]</scope>
    <source>
        <strain evidence="8">DA912</strain>
    </source>
</reference>
<dbReference type="InterPro" id="IPR020846">
    <property type="entry name" value="MFS_dom"/>
</dbReference>
<comment type="subcellular location">
    <subcellularLocation>
        <location evidence="1">Membrane</location>
        <topology evidence="1">Multi-pass membrane protein</topology>
    </subcellularLocation>
</comment>
<feature type="transmembrane region" description="Helical" evidence="6">
    <location>
        <begin position="330"/>
        <end position="352"/>
    </location>
</feature>
<comment type="caution">
    <text evidence="8">The sequence shown here is derived from an EMBL/GenBank/DDBJ whole genome shotgun (WGS) entry which is preliminary data.</text>
</comment>
<dbReference type="AlphaFoldDB" id="A0A0G2FQ21"/>
<accession>A0A0G2FQ21</accession>
<dbReference type="Proteomes" id="UP000034680">
    <property type="component" value="Unassembled WGS sequence"/>
</dbReference>
<evidence type="ECO:0000259" key="7">
    <source>
        <dbReference type="PROSITE" id="PS50850"/>
    </source>
</evidence>
<feature type="transmembrane region" description="Helical" evidence="6">
    <location>
        <begin position="232"/>
        <end position="252"/>
    </location>
</feature>
<evidence type="ECO:0000256" key="4">
    <source>
        <dbReference type="ARBA" id="ARBA00023136"/>
    </source>
</evidence>
<feature type="transmembrane region" description="Helical" evidence="6">
    <location>
        <begin position="65"/>
        <end position="88"/>
    </location>
</feature>
<dbReference type="PROSITE" id="PS50850">
    <property type="entry name" value="MFS"/>
    <property type="match status" value="1"/>
</dbReference>
<evidence type="ECO:0000256" key="5">
    <source>
        <dbReference type="SAM" id="MobiDB-lite"/>
    </source>
</evidence>
<organism evidence="8 9">
    <name type="scientific">Diaporthe ampelina</name>
    <dbReference type="NCBI Taxonomy" id="1214573"/>
    <lineage>
        <taxon>Eukaryota</taxon>
        <taxon>Fungi</taxon>
        <taxon>Dikarya</taxon>
        <taxon>Ascomycota</taxon>
        <taxon>Pezizomycotina</taxon>
        <taxon>Sordariomycetes</taxon>
        <taxon>Sordariomycetidae</taxon>
        <taxon>Diaporthales</taxon>
        <taxon>Diaporthaceae</taxon>
        <taxon>Diaporthe</taxon>
    </lineage>
</organism>
<protein>
    <submittedName>
        <fullName evidence="8">Putative mfs transporter</fullName>
    </submittedName>
</protein>
<keyword evidence="9" id="KW-1185">Reference proteome</keyword>
<evidence type="ECO:0000313" key="9">
    <source>
        <dbReference type="Proteomes" id="UP000034680"/>
    </source>
</evidence>
<dbReference type="PANTHER" id="PTHR23502">
    <property type="entry name" value="MAJOR FACILITATOR SUPERFAMILY"/>
    <property type="match status" value="1"/>
</dbReference>
<feature type="compositionally biased region" description="Basic and acidic residues" evidence="5">
    <location>
        <begin position="11"/>
        <end position="21"/>
    </location>
</feature>
<keyword evidence="3 6" id="KW-1133">Transmembrane helix</keyword>
<reference evidence="8 9" key="2">
    <citation type="submission" date="2015-05" db="EMBL/GenBank/DDBJ databases">
        <authorList>
            <person name="Morales-Cruz A."/>
            <person name="Amrine K.C."/>
            <person name="Cantu D."/>
        </authorList>
    </citation>
    <scope>NUCLEOTIDE SEQUENCE [LARGE SCALE GENOMIC DNA]</scope>
    <source>
        <strain evidence="8">DA912</strain>
    </source>
</reference>
<feature type="transmembrane region" description="Helical" evidence="6">
    <location>
        <begin position="417"/>
        <end position="436"/>
    </location>
</feature>
<feature type="domain" description="Major facilitator superfamily (MFS) profile" evidence="7">
    <location>
        <begin position="69"/>
        <end position="537"/>
    </location>
</feature>
<dbReference type="GO" id="GO:0022857">
    <property type="term" value="F:transmembrane transporter activity"/>
    <property type="evidence" value="ECO:0007669"/>
    <property type="project" value="InterPro"/>
</dbReference>
<dbReference type="GO" id="GO:0005886">
    <property type="term" value="C:plasma membrane"/>
    <property type="evidence" value="ECO:0007669"/>
    <property type="project" value="TreeGrafter"/>
</dbReference>
<name>A0A0G2FQ21_9PEZI</name>
<gene>
    <name evidence="8" type="ORF">UCDDA912_g03948</name>
</gene>
<dbReference type="InterPro" id="IPR011701">
    <property type="entry name" value="MFS"/>
</dbReference>
<dbReference type="Pfam" id="PF07690">
    <property type="entry name" value="MFS_1"/>
    <property type="match status" value="1"/>
</dbReference>
<evidence type="ECO:0000256" key="6">
    <source>
        <dbReference type="SAM" id="Phobius"/>
    </source>
</evidence>
<dbReference type="EMBL" id="LCUC01000139">
    <property type="protein sequence ID" value="KKY36121.1"/>
    <property type="molecule type" value="Genomic_DNA"/>
</dbReference>
<feature type="transmembrane region" description="Helical" evidence="6">
    <location>
        <begin position="442"/>
        <end position="468"/>
    </location>
</feature>
<sequence length="559" mass="61126">MAGDQIASTLRPDDYEDPKAEQVRQRTLGNVRLRHHETNEIILIPTPSNDPNDPLNWPQWYKRCIAVLVCVAMLMCNFLAAGPTVTIVNTTLDFFPASPPTVDPAGFSANVSKVAYFFSTTALLQGTGNFIWVPIANKYGRRPVYVASYTLYLATAIWAILDHSYSGFLAARILMGFASGAAETIAPVTISDLFFLHERGSIMALYSSFLSVGVGFGMVIAGLITINNGWRVIYEVAAAIIGFILLVAFFAFPETAFIREDSAVSDVQRLPSGDDSEKTRPTADLVSDIEAAPHSPQAPTKKKKTYLQSLSLYNGVFTSEPLYKIFARPFGLILLPPVLWAALVESVTIGFLVAVTSNVDSAFLATYNFEAWQVGLCFISACVGSAIGIPAGGKFSEVVADYFTNKNGGIREPEMRLPAILPSLITTPLALVLYGVGIEKQLHWICPTIGLGLLNFSIVQATNIVLVYVIDAYRPVAGEVTLAVMGFKSLFGFLLSFYTNPWVEQSGYLNSFGAMAGISAAILVFWVPFYVWGPRIRHATWSWPVISYVHWSADREVGE</sequence>
<dbReference type="OrthoDB" id="2585655at2759"/>